<name>A0A976G5G7_9BURK</name>
<evidence type="ECO:0000313" key="3">
    <source>
        <dbReference type="Proteomes" id="UP000256952"/>
    </source>
</evidence>
<organism evidence="2 3">
    <name type="scientific">Cupriavidus taiwanensis</name>
    <dbReference type="NCBI Taxonomy" id="164546"/>
    <lineage>
        <taxon>Bacteria</taxon>
        <taxon>Pseudomonadati</taxon>
        <taxon>Pseudomonadota</taxon>
        <taxon>Betaproteobacteria</taxon>
        <taxon>Burkholderiales</taxon>
        <taxon>Burkholderiaceae</taxon>
        <taxon>Cupriavidus</taxon>
    </lineage>
</organism>
<evidence type="ECO:0000256" key="1">
    <source>
        <dbReference type="SAM" id="MobiDB-lite"/>
    </source>
</evidence>
<accession>A0A976G5G7</accession>
<sequence length="91" mass="9885">MASPEHVVDTAFQLFEAYVVERVDGQPDSWSGAVAFHMLNALVFGKAPPPWRRQSGLTAGESAATGPDVRLVPNSNVCPGPNRTESFRMTR</sequence>
<dbReference type="Proteomes" id="UP000256952">
    <property type="component" value="Chromosome CBM2613_b"/>
</dbReference>
<proteinExistence type="predicted"/>
<protein>
    <submittedName>
        <fullName evidence="2">Uncharacterized protein</fullName>
    </submittedName>
</protein>
<dbReference type="EMBL" id="OFTH01000048">
    <property type="protein sequence ID" value="SOZ73637.1"/>
    <property type="molecule type" value="Genomic_DNA"/>
</dbReference>
<dbReference type="AlphaFoldDB" id="A0A976G5G7"/>
<reference evidence="2 3" key="1">
    <citation type="submission" date="2018-01" db="EMBL/GenBank/DDBJ databases">
        <authorList>
            <person name="Clerissi C."/>
        </authorList>
    </citation>
    <scope>NUCLEOTIDE SEQUENCE [LARGE SCALE GENOMIC DNA]</scope>
    <source>
        <strain evidence="2">Cupriavidus taiwanensis STM 8556</strain>
    </source>
</reference>
<comment type="caution">
    <text evidence="2">The sequence shown here is derived from an EMBL/GenBank/DDBJ whole genome shotgun (WGS) entry which is preliminary data.</text>
</comment>
<feature type="region of interest" description="Disordered" evidence="1">
    <location>
        <begin position="53"/>
        <end position="91"/>
    </location>
</feature>
<evidence type="ECO:0000313" key="2">
    <source>
        <dbReference type="EMBL" id="SOZ73637.1"/>
    </source>
</evidence>
<feature type="compositionally biased region" description="Polar residues" evidence="1">
    <location>
        <begin position="73"/>
        <end position="84"/>
    </location>
</feature>
<gene>
    <name evidence="2" type="ORF">CBM2613_B60014</name>
</gene>